<dbReference type="STRING" id="1499967.U27_00567"/>
<dbReference type="HOGENOM" id="CLU_032377_2_0_0"/>
<reference evidence="2" key="1">
    <citation type="journal article" date="2015" name="PeerJ">
        <title>First genomic representation of candidate bacterial phylum KSB3 points to enhanced environmental sensing as a trigger of wastewater bulking.</title>
        <authorList>
            <person name="Sekiguchi Y."/>
            <person name="Ohashi A."/>
            <person name="Parks D.H."/>
            <person name="Yamauchi T."/>
            <person name="Tyson G.W."/>
            <person name="Hugenholtz P."/>
        </authorList>
    </citation>
    <scope>NUCLEOTIDE SEQUENCE [LARGE SCALE GENOMIC DNA]</scope>
</reference>
<sequence>MKILLIAYYYPPIASGGTERAVKMAAYLRRFGHEVWVLTQTYQPSMQSTPSEIRVYDPSHNRHRVGIYTGQWLGLRLYTELLNRLGIPHSIYSWWKGTVLKQAKSIVTSVKPEVILATYPPVEDLEIGLFLAQQFDLRLVADFRDGFLYEPIETRFQKYTCLAAYYARIEQAVAEHASAVITAFPTLSEYFSEKYDCQNVVTMTNGWDAEDFDQLPEEIPLDPAMFNIVHTGSVGGSYSRRDIRPLLEALHHLLRHDPQLTSRLRVHFVGLLQPRELAAIRDLQHKGVIIYHGMVPRKTALAFQVKANLLLLITSSGRKGAAPGKLFEYLCAKTPVLALASEGYTKDILERTGVGWSVAADDVHQIADLLSRIVSDQAFYASLHRSEQEIAQFSRETQMRKLHEVLMTL</sequence>
<keyword evidence="2" id="KW-0808">Transferase</keyword>
<dbReference type="Gene3D" id="3.40.50.2000">
    <property type="entry name" value="Glycogen Phosphorylase B"/>
    <property type="match status" value="2"/>
</dbReference>
<protein>
    <submittedName>
        <fullName evidence="2">Glycosyltransferase-like protein</fullName>
    </submittedName>
</protein>
<feature type="domain" description="Glycosyltransferase subfamily 4-like N-terminal" evidence="1">
    <location>
        <begin position="16"/>
        <end position="194"/>
    </location>
</feature>
<keyword evidence="3" id="KW-1185">Reference proteome</keyword>
<dbReference type="CDD" id="cd03794">
    <property type="entry name" value="GT4_WbuB-like"/>
    <property type="match status" value="1"/>
</dbReference>
<dbReference type="eggNOG" id="COG0438">
    <property type="taxonomic scope" value="Bacteria"/>
</dbReference>
<evidence type="ECO:0000313" key="2">
    <source>
        <dbReference type="EMBL" id="GAK60670.1"/>
    </source>
</evidence>
<dbReference type="PANTHER" id="PTHR12526">
    <property type="entry name" value="GLYCOSYLTRANSFERASE"/>
    <property type="match status" value="1"/>
</dbReference>
<accession>A0A081C7W5</accession>
<dbReference type="Pfam" id="PF13692">
    <property type="entry name" value="Glyco_trans_1_4"/>
    <property type="match status" value="1"/>
</dbReference>
<dbReference type="EMBL" id="DF820474">
    <property type="protein sequence ID" value="GAK60670.1"/>
    <property type="molecule type" value="Genomic_DNA"/>
</dbReference>
<name>A0A081C7W5_VECG1</name>
<organism evidence="2">
    <name type="scientific">Vecturithrix granuli</name>
    <dbReference type="NCBI Taxonomy" id="1499967"/>
    <lineage>
        <taxon>Bacteria</taxon>
        <taxon>Candidatus Moduliflexota</taxon>
        <taxon>Candidatus Vecturitrichia</taxon>
        <taxon>Candidatus Vecturitrichales</taxon>
        <taxon>Candidatus Vecturitrichaceae</taxon>
        <taxon>Candidatus Vecturithrix</taxon>
    </lineage>
</organism>
<dbReference type="AlphaFoldDB" id="A0A081C7W5"/>
<proteinExistence type="predicted"/>
<dbReference type="Proteomes" id="UP000030661">
    <property type="component" value="Unassembled WGS sequence"/>
</dbReference>
<dbReference type="SUPFAM" id="SSF53756">
    <property type="entry name" value="UDP-Glycosyltransferase/glycogen phosphorylase"/>
    <property type="match status" value="1"/>
</dbReference>
<evidence type="ECO:0000259" key="1">
    <source>
        <dbReference type="Pfam" id="PF13579"/>
    </source>
</evidence>
<dbReference type="Pfam" id="PF13579">
    <property type="entry name" value="Glyco_trans_4_4"/>
    <property type="match status" value="1"/>
</dbReference>
<evidence type="ECO:0000313" key="3">
    <source>
        <dbReference type="Proteomes" id="UP000030661"/>
    </source>
</evidence>
<dbReference type="PANTHER" id="PTHR12526:SF630">
    <property type="entry name" value="GLYCOSYLTRANSFERASE"/>
    <property type="match status" value="1"/>
</dbReference>
<gene>
    <name evidence="2" type="ORF">U27_00567</name>
</gene>
<dbReference type="InterPro" id="IPR028098">
    <property type="entry name" value="Glyco_trans_4-like_N"/>
</dbReference>
<dbReference type="GO" id="GO:0016740">
    <property type="term" value="F:transferase activity"/>
    <property type="evidence" value="ECO:0007669"/>
    <property type="project" value="UniProtKB-KW"/>
</dbReference>